<proteinExistence type="predicted"/>
<keyword evidence="2" id="KW-1185">Reference proteome</keyword>
<sequence>MRIVVLFNLKPGVHAAAYEAWAREADIPGANALPSVERFSVHRTTGLFGSDAPAPYDYIEVIDITALDPFVAEVSTEAFQKVAAAFADYADNPQFLLTEDL</sequence>
<dbReference type="SUPFAM" id="SSF54909">
    <property type="entry name" value="Dimeric alpha+beta barrel"/>
    <property type="match status" value="1"/>
</dbReference>
<dbReference type="RefSeq" id="WP_261292954.1">
    <property type="nucleotide sequence ID" value="NZ_JANQBK010000001.1"/>
</dbReference>
<accession>A0ABV7SYM4</accession>
<comment type="caution">
    <text evidence="1">The sequence shown here is derived from an EMBL/GenBank/DDBJ whole genome shotgun (WGS) entry which is preliminary data.</text>
</comment>
<organism evidence="1 2">
    <name type="scientific">Sphingomonas hylomeconis</name>
    <dbReference type="NCBI Taxonomy" id="1395958"/>
    <lineage>
        <taxon>Bacteria</taxon>
        <taxon>Pseudomonadati</taxon>
        <taxon>Pseudomonadota</taxon>
        <taxon>Alphaproteobacteria</taxon>
        <taxon>Sphingomonadales</taxon>
        <taxon>Sphingomonadaceae</taxon>
        <taxon>Sphingomonas</taxon>
    </lineage>
</organism>
<dbReference type="Pfam" id="PF11639">
    <property type="entry name" value="HapK"/>
    <property type="match status" value="1"/>
</dbReference>
<evidence type="ECO:0000313" key="1">
    <source>
        <dbReference type="EMBL" id="MFC3581179.1"/>
    </source>
</evidence>
<dbReference type="Gene3D" id="3.30.70.100">
    <property type="match status" value="1"/>
</dbReference>
<dbReference type="EMBL" id="JBHRXP010000007">
    <property type="protein sequence ID" value="MFC3581179.1"/>
    <property type="molecule type" value="Genomic_DNA"/>
</dbReference>
<reference evidence="2" key="1">
    <citation type="journal article" date="2019" name="Int. J. Syst. Evol. Microbiol.">
        <title>The Global Catalogue of Microorganisms (GCM) 10K type strain sequencing project: providing services to taxonomists for standard genome sequencing and annotation.</title>
        <authorList>
            <consortium name="The Broad Institute Genomics Platform"/>
            <consortium name="The Broad Institute Genome Sequencing Center for Infectious Disease"/>
            <person name="Wu L."/>
            <person name="Ma J."/>
        </authorList>
    </citation>
    <scope>NUCLEOTIDE SEQUENCE [LARGE SCALE GENOMIC DNA]</scope>
    <source>
        <strain evidence="2">KCTC 42739</strain>
    </source>
</reference>
<protein>
    <submittedName>
        <fullName evidence="1">REDY-like protein HapK</fullName>
    </submittedName>
</protein>
<evidence type="ECO:0000313" key="2">
    <source>
        <dbReference type="Proteomes" id="UP001595713"/>
    </source>
</evidence>
<dbReference type="Proteomes" id="UP001595713">
    <property type="component" value="Unassembled WGS sequence"/>
</dbReference>
<name>A0ABV7SYM4_9SPHN</name>
<dbReference type="InterPro" id="IPR011008">
    <property type="entry name" value="Dimeric_a/b-barrel"/>
</dbReference>
<dbReference type="InterPro" id="IPR021667">
    <property type="entry name" value="HapK"/>
</dbReference>
<gene>
    <name evidence="1" type="ORF">ACFONA_13485</name>
</gene>